<evidence type="ECO:0000313" key="3">
    <source>
        <dbReference type="EMBL" id="GEX17039.1"/>
    </source>
</evidence>
<dbReference type="AlphaFoldDB" id="A0A699H206"/>
<proteinExistence type="predicted"/>
<evidence type="ECO:0000256" key="2">
    <source>
        <dbReference type="SAM" id="Phobius"/>
    </source>
</evidence>
<keyword evidence="2" id="KW-1133">Transmembrane helix</keyword>
<sequence length="278" mass="30362">MRDSGDDSDSQGGSDDDDDEEDEAQEFNLMARNFRKFLKPKENKAFVGGAWSDSKDDNDPQKDATCLMAIDSQENSSVVLDDMLSRGQKLSQDKKGLRFSINEKTASVSLSKPIAFLNEGKNGILKKSSPDVPCDALTRHQRARSPIKSGIRLMMLLNLLGLKLVLQTLESGCTKYMPRNRKLFTSYKAYDGGHVISESNLKGKVIVGAVTLGGELLVFRDGLRVMCRLMGDLDLVTCEWAYFGLVIMILGTSVLTGLTAVTNTGLDLVSTAAGTICF</sequence>
<protein>
    <submittedName>
        <fullName evidence="3">Uncharacterized protein</fullName>
    </submittedName>
</protein>
<accession>A0A699H206</accession>
<dbReference type="EMBL" id="BKCJ010093248">
    <property type="protein sequence ID" value="GEX17039.1"/>
    <property type="molecule type" value="Genomic_DNA"/>
</dbReference>
<feature type="transmembrane region" description="Helical" evidence="2">
    <location>
        <begin position="240"/>
        <end position="261"/>
    </location>
</feature>
<keyword evidence="2" id="KW-0812">Transmembrane</keyword>
<gene>
    <name evidence="3" type="ORF">Tci_289014</name>
</gene>
<keyword evidence="2" id="KW-0472">Membrane</keyword>
<reference evidence="3" key="1">
    <citation type="journal article" date="2019" name="Sci. Rep.">
        <title>Draft genome of Tanacetum cinerariifolium, the natural source of mosquito coil.</title>
        <authorList>
            <person name="Yamashiro T."/>
            <person name="Shiraishi A."/>
            <person name="Satake H."/>
            <person name="Nakayama K."/>
        </authorList>
    </citation>
    <scope>NUCLEOTIDE SEQUENCE</scope>
</reference>
<evidence type="ECO:0000256" key="1">
    <source>
        <dbReference type="SAM" id="MobiDB-lite"/>
    </source>
</evidence>
<feature type="region of interest" description="Disordered" evidence="1">
    <location>
        <begin position="1"/>
        <end position="24"/>
    </location>
</feature>
<organism evidence="3">
    <name type="scientific">Tanacetum cinerariifolium</name>
    <name type="common">Dalmatian daisy</name>
    <name type="synonym">Chrysanthemum cinerariifolium</name>
    <dbReference type="NCBI Taxonomy" id="118510"/>
    <lineage>
        <taxon>Eukaryota</taxon>
        <taxon>Viridiplantae</taxon>
        <taxon>Streptophyta</taxon>
        <taxon>Embryophyta</taxon>
        <taxon>Tracheophyta</taxon>
        <taxon>Spermatophyta</taxon>
        <taxon>Magnoliopsida</taxon>
        <taxon>eudicotyledons</taxon>
        <taxon>Gunneridae</taxon>
        <taxon>Pentapetalae</taxon>
        <taxon>asterids</taxon>
        <taxon>campanulids</taxon>
        <taxon>Asterales</taxon>
        <taxon>Asteraceae</taxon>
        <taxon>Asteroideae</taxon>
        <taxon>Anthemideae</taxon>
        <taxon>Anthemidinae</taxon>
        <taxon>Tanacetum</taxon>
    </lineage>
</organism>
<comment type="caution">
    <text evidence="3">The sequence shown here is derived from an EMBL/GenBank/DDBJ whole genome shotgun (WGS) entry which is preliminary data.</text>
</comment>
<name>A0A699H206_TANCI</name>